<dbReference type="InterPro" id="IPR029068">
    <property type="entry name" value="Glyas_Bleomycin-R_OHBP_Dase"/>
</dbReference>
<reference evidence="1" key="1">
    <citation type="journal article" date="2014" name="Int. J. Syst. Evol. Microbiol.">
        <title>Complete genome sequence of Corynebacterium casei LMG S-19264T (=DSM 44701T), isolated from a smear-ripened cheese.</title>
        <authorList>
            <consortium name="US DOE Joint Genome Institute (JGI-PGF)"/>
            <person name="Walter F."/>
            <person name="Albersmeier A."/>
            <person name="Kalinowski J."/>
            <person name="Ruckert C."/>
        </authorList>
    </citation>
    <scope>NUCLEOTIDE SEQUENCE</scope>
    <source>
        <strain evidence="1">KCTC 42650</strain>
    </source>
</reference>
<gene>
    <name evidence="1" type="ORF">GCM10017056_43250</name>
</gene>
<dbReference type="Gene3D" id="3.10.180.10">
    <property type="entry name" value="2,3-Dihydroxybiphenyl 1,2-Dioxygenase, domain 1"/>
    <property type="match status" value="1"/>
</dbReference>
<keyword evidence="2" id="KW-1185">Reference proteome</keyword>
<dbReference type="EMBL" id="BNCJ01000019">
    <property type="protein sequence ID" value="GHF67354.1"/>
    <property type="molecule type" value="Genomic_DNA"/>
</dbReference>
<name>A0A8J3M9N2_9RHOB</name>
<reference evidence="1" key="2">
    <citation type="submission" date="2020-09" db="EMBL/GenBank/DDBJ databases">
        <authorList>
            <person name="Sun Q."/>
            <person name="Kim S."/>
        </authorList>
    </citation>
    <scope>NUCLEOTIDE SEQUENCE</scope>
    <source>
        <strain evidence="1">KCTC 42650</strain>
    </source>
</reference>
<evidence type="ECO:0000313" key="2">
    <source>
        <dbReference type="Proteomes" id="UP000626220"/>
    </source>
</evidence>
<dbReference type="SUPFAM" id="SSF54593">
    <property type="entry name" value="Glyoxalase/Bleomycin resistance protein/Dihydroxybiphenyl dioxygenase"/>
    <property type="match status" value="1"/>
</dbReference>
<organism evidence="1 2">
    <name type="scientific">Seohaeicola zhoushanensis</name>
    <dbReference type="NCBI Taxonomy" id="1569283"/>
    <lineage>
        <taxon>Bacteria</taxon>
        <taxon>Pseudomonadati</taxon>
        <taxon>Pseudomonadota</taxon>
        <taxon>Alphaproteobacteria</taxon>
        <taxon>Rhodobacterales</taxon>
        <taxon>Roseobacteraceae</taxon>
        <taxon>Seohaeicola</taxon>
    </lineage>
</organism>
<dbReference type="AlphaFoldDB" id="A0A8J3M9N2"/>
<comment type="caution">
    <text evidence="1">The sequence shown here is derived from an EMBL/GenBank/DDBJ whole genome shotgun (WGS) entry which is preliminary data.</text>
</comment>
<dbReference type="Proteomes" id="UP000626220">
    <property type="component" value="Unassembled WGS sequence"/>
</dbReference>
<sequence>MDAPWITNVKQVCVVVEDLDATIRGYWESAGIGPWAVWTPALTDMRIRGREEAFSMKLALAWTNGFMWEVVQPLEGPSIYREHLDRKGEGLHHALVQTSDAGFEATMEQCRQRGLPPLMEGTWGQTRFAYVDGEGPLKMILEVFHRAEGTVRPEADYFYPHRPDNMPL</sequence>
<accession>A0A8J3M9N2</accession>
<protein>
    <submittedName>
        <fullName evidence="1">Glyoxalase</fullName>
    </submittedName>
</protein>
<proteinExistence type="predicted"/>
<dbReference type="Pfam" id="PF13669">
    <property type="entry name" value="Glyoxalase_4"/>
    <property type="match status" value="1"/>
</dbReference>
<evidence type="ECO:0000313" key="1">
    <source>
        <dbReference type="EMBL" id="GHF67354.1"/>
    </source>
</evidence>
<dbReference type="RefSeq" id="WP_189682210.1">
    <property type="nucleotide sequence ID" value="NZ_BNCJ01000019.1"/>
</dbReference>